<dbReference type="EMBL" id="BMNC01000015">
    <property type="protein sequence ID" value="GGN20001.1"/>
    <property type="molecule type" value="Genomic_DNA"/>
</dbReference>
<evidence type="ECO:0008006" key="3">
    <source>
        <dbReference type="Google" id="ProtNLM"/>
    </source>
</evidence>
<gene>
    <name evidence="1" type="ORF">GCM10011609_71470</name>
</gene>
<evidence type="ECO:0000313" key="2">
    <source>
        <dbReference type="Proteomes" id="UP000597656"/>
    </source>
</evidence>
<proteinExistence type="predicted"/>
<sequence>MLNECFCDIAKLLLARRRKVPLERGVSDQEPSTSDRARYSHELKFEHANLATGLRKMRHHSTLFVSF</sequence>
<comment type="caution">
    <text evidence="1">The sequence shown here is derived from an EMBL/GenBank/DDBJ whole genome shotgun (WGS) entry which is preliminary data.</text>
</comment>
<evidence type="ECO:0000313" key="1">
    <source>
        <dbReference type="EMBL" id="GGN20001.1"/>
    </source>
</evidence>
<reference evidence="2" key="1">
    <citation type="journal article" date="2019" name="Int. J. Syst. Evol. Microbiol.">
        <title>The Global Catalogue of Microorganisms (GCM) 10K type strain sequencing project: providing services to taxonomists for standard genome sequencing and annotation.</title>
        <authorList>
            <consortium name="The Broad Institute Genomics Platform"/>
            <consortium name="The Broad Institute Genome Sequencing Center for Infectious Disease"/>
            <person name="Wu L."/>
            <person name="Ma J."/>
        </authorList>
    </citation>
    <scope>NUCLEOTIDE SEQUENCE [LARGE SCALE GENOMIC DNA]</scope>
    <source>
        <strain evidence="2">CGMCC 4.7319</strain>
    </source>
</reference>
<protein>
    <recommendedName>
        <fullName evidence="3">Tn3 transposase DDE domain-containing protein</fullName>
    </recommendedName>
</protein>
<dbReference type="RefSeq" id="WP_189159291.1">
    <property type="nucleotide sequence ID" value="NZ_BMNC01000015.1"/>
</dbReference>
<dbReference type="Proteomes" id="UP000597656">
    <property type="component" value="Unassembled WGS sequence"/>
</dbReference>
<keyword evidence="2" id="KW-1185">Reference proteome</keyword>
<accession>A0ABQ2IM67</accession>
<name>A0ABQ2IM67_9PSEU</name>
<organism evidence="1 2">
    <name type="scientific">Lentzea pudingi</name>
    <dbReference type="NCBI Taxonomy" id="1789439"/>
    <lineage>
        <taxon>Bacteria</taxon>
        <taxon>Bacillati</taxon>
        <taxon>Actinomycetota</taxon>
        <taxon>Actinomycetes</taxon>
        <taxon>Pseudonocardiales</taxon>
        <taxon>Pseudonocardiaceae</taxon>
        <taxon>Lentzea</taxon>
    </lineage>
</organism>